<evidence type="ECO:0000313" key="4">
    <source>
        <dbReference type="Proteomes" id="UP000642748"/>
    </source>
</evidence>
<feature type="transmembrane region" description="Helical" evidence="2">
    <location>
        <begin position="102"/>
        <end position="121"/>
    </location>
</feature>
<dbReference type="EMBL" id="BONZ01000115">
    <property type="protein sequence ID" value="GIH21073.1"/>
    <property type="molecule type" value="Genomic_DNA"/>
</dbReference>
<feature type="transmembrane region" description="Helical" evidence="2">
    <location>
        <begin position="72"/>
        <end position="96"/>
    </location>
</feature>
<name>A0A8J3VWR5_9ACTN</name>
<feature type="region of interest" description="Disordered" evidence="1">
    <location>
        <begin position="1"/>
        <end position="26"/>
    </location>
</feature>
<evidence type="ECO:0000256" key="1">
    <source>
        <dbReference type="SAM" id="MobiDB-lite"/>
    </source>
</evidence>
<protein>
    <recommendedName>
        <fullName evidence="5">Holin-X, holin superfamily III</fullName>
    </recommendedName>
</protein>
<keyword evidence="2" id="KW-0812">Transmembrane</keyword>
<sequence>MAKMSESPPAPAAATEAVGAHPDGNRPIESLNTAELIRRGSEQLSTLVRDELALARAEMIDKAGHAGKSAGLFGGAGVISLYGVFGLLTGCVLLLARVMPDWGAAMVIGALLLAIAGLMAITGRSQVKQVGAPVPEAAVDGARRDLSAVTSAVESRKNR</sequence>
<evidence type="ECO:0008006" key="5">
    <source>
        <dbReference type="Google" id="ProtNLM"/>
    </source>
</evidence>
<dbReference type="InterPro" id="IPR009937">
    <property type="entry name" value="Phage_holin_3_6"/>
</dbReference>
<evidence type="ECO:0000313" key="3">
    <source>
        <dbReference type="EMBL" id="GIH21073.1"/>
    </source>
</evidence>
<gene>
    <name evidence="3" type="ORF">Raf01_92450</name>
</gene>
<proteinExistence type="predicted"/>
<keyword evidence="2" id="KW-1133">Transmembrane helix</keyword>
<dbReference type="Proteomes" id="UP000642748">
    <property type="component" value="Unassembled WGS sequence"/>
</dbReference>
<comment type="caution">
    <text evidence="3">The sequence shown here is derived from an EMBL/GenBank/DDBJ whole genome shotgun (WGS) entry which is preliminary data.</text>
</comment>
<reference evidence="3" key="1">
    <citation type="submission" date="2021-01" db="EMBL/GenBank/DDBJ databases">
        <title>Whole genome shotgun sequence of Rugosimonospora africana NBRC 104875.</title>
        <authorList>
            <person name="Komaki H."/>
            <person name="Tamura T."/>
        </authorList>
    </citation>
    <scope>NUCLEOTIDE SEQUENCE</scope>
    <source>
        <strain evidence="3">NBRC 104875</strain>
    </source>
</reference>
<dbReference type="AlphaFoldDB" id="A0A8J3VWR5"/>
<dbReference type="Pfam" id="PF07332">
    <property type="entry name" value="Phage_holin_3_6"/>
    <property type="match status" value="1"/>
</dbReference>
<accession>A0A8J3VWR5</accession>
<organism evidence="3 4">
    <name type="scientific">Rugosimonospora africana</name>
    <dbReference type="NCBI Taxonomy" id="556532"/>
    <lineage>
        <taxon>Bacteria</taxon>
        <taxon>Bacillati</taxon>
        <taxon>Actinomycetota</taxon>
        <taxon>Actinomycetes</taxon>
        <taxon>Micromonosporales</taxon>
        <taxon>Micromonosporaceae</taxon>
        <taxon>Rugosimonospora</taxon>
    </lineage>
</organism>
<keyword evidence="2" id="KW-0472">Membrane</keyword>
<feature type="compositionally biased region" description="Low complexity" evidence="1">
    <location>
        <begin position="12"/>
        <end position="22"/>
    </location>
</feature>
<evidence type="ECO:0000256" key="2">
    <source>
        <dbReference type="SAM" id="Phobius"/>
    </source>
</evidence>
<keyword evidence="4" id="KW-1185">Reference proteome</keyword>